<keyword evidence="3" id="KW-0963">Cytoplasm</keyword>
<dbReference type="GO" id="GO:0005737">
    <property type="term" value="C:cytoplasm"/>
    <property type="evidence" value="ECO:0007669"/>
    <property type="project" value="UniProtKB-SubCell"/>
</dbReference>
<gene>
    <name evidence="3" type="primary">ureF</name>
    <name evidence="4" type="ORF">GGD50_001284</name>
</gene>
<evidence type="ECO:0000313" key="5">
    <source>
        <dbReference type="Proteomes" id="UP000549882"/>
    </source>
</evidence>
<accession>A0A7W8XNJ7</accession>
<organism evidence="4 5">
    <name type="scientific">Rhizobium paranaense</name>
    <dbReference type="NCBI Taxonomy" id="1650438"/>
    <lineage>
        <taxon>Bacteria</taxon>
        <taxon>Pseudomonadati</taxon>
        <taxon>Pseudomonadota</taxon>
        <taxon>Alphaproteobacteria</taxon>
        <taxon>Hyphomicrobiales</taxon>
        <taxon>Rhizobiaceae</taxon>
        <taxon>Rhizobium/Agrobacterium group</taxon>
        <taxon>Rhizobium</taxon>
    </lineage>
</organism>
<keyword evidence="1 3" id="KW-0996">Nickel insertion</keyword>
<dbReference type="InterPro" id="IPR002639">
    <property type="entry name" value="UreF"/>
</dbReference>
<dbReference type="PANTHER" id="PTHR33620">
    <property type="entry name" value="UREASE ACCESSORY PROTEIN F"/>
    <property type="match status" value="1"/>
</dbReference>
<proteinExistence type="inferred from homology"/>
<dbReference type="GO" id="GO:0016151">
    <property type="term" value="F:nickel cation binding"/>
    <property type="evidence" value="ECO:0007669"/>
    <property type="project" value="UniProtKB-UniRule"/>
</dbReference>
<keyword evidence="2 3" id="KW-0143">Chaperone</keyword>
<protein>
    <recommendedName>
        <fullName evidence="3">Urease accessory protein UreF</fullName>
    </recommendedName>
</protein>
<dbReference type="RefSeq" id="WP_107108946.1">
    <property type="nucleotide sequence ID" value="NZ_JACHBI010000002.1"/>
</dbReference>
<dbReference type="PANTHER" id="PTHR33620:SF1">
    <property type="entry name" value="UREASE ACCESSORY PROTEIN F"/>
    <property type="match status" value="1"/>
</dbReference>
<evidence type="ECO:0000256" key="3">
    <source>
        <dbReference type="HAMAP-Rule" id="MF_01385"/>
    </source>
</evidence>
<comment type="similarity">
    <text evidence="3">Belongs to the UreF family.</text>
</comment>
<dbReference type="AlphaFoldDB" id="A0A7W8XNJ7"/>
<comment type="subunit">
    <text evidence="3">UreD, UreF and UreG form a complex that acts as a GTP-hydrolysis-dependent molecular chaperone, activating the urease apoprotein by helping to assemble the nickel containing metallocenter of UreC. The UreE protein probably delivers the nickel.</text>
</comment>
<sequence>MARISEAENGDLQALLRLMAWLSPAFPVGSFAYSGGLERAVHDGLVQDVESLRDWVAALIRHGSVWNDAVLLAEAHGAAEDAARLAEAAELAEALAGSKERHQETMLLGEAFLSAANAWPHPVFSMLPAKVAYPVAVGAVAGAHGISREKALAAFLHALASQMLSAGIRLGVTGQRDGVAILAALEDVIAEVAKRAARSSLDDLGAATVHADIASLRHETQGTRLFRS</sequence>
<dbReference type="EMBL" id="JACHBI010000002">
    <property type="protein sequence ID" value="MBB5572680.1"/>
    <property type="molecule type" value="Genomic_DNA"/>
</dbReference>
<comment type="caution">
    <text evidence="4">The sequence shown here is derived from an EMBL/GenBank/DDBJ whole genome shotgun (WGS) entry which is preliminary data.</text>
</comment>
<comment type="subcellular location">
    <subcellularLocation>
        <location evidence="3">Cytoplasm</location>
    </subcellularLocation>
</comment>
<evidence type="ECO:0000313" key="4">
    <source>
        <dbReference type="EMBL" id="MBB5572680.1"/>
    </source>
</evidence>
<name>A0A7W8XNJ7_9HYPH</name>
<keyword evidence="5" id="KW-1185">Reference proteome</keyword>
<dbReference type="Gene3D" id="1.10.4190.10">
    <property type="entry name" value="Urease accessory protein UreF"/>
    <property type="match status" value="1"/>
</dbReference>
<evidence type="ECO:0000256" key="2">
    <source>
        <dbReference type="ARBA" id="ARBA00023186"/>
    </source>
</evidence>
<dbReference type="PIRSF" id="PIRSF009467">
    <property type="entry name" value="Ureas_acces_UreF"/>
    <property type="match status" value="1"/>
</dbReference>
<dbReference type="Pfam" id="PF01730">
    <property type="entry name" value="UreF"/>
    <property type="match status" value="1"/>
</dbReference>
<reference evidence="4 5" key="1">
    <citation type="submission" date="2020-08" db="EMBL/GenBank/DDBJ databases">
        <title>Genomic Encyclopedia of Type Strains, Phase IV (KMG-V): Genome sequencing to study the core and pangenomes of soil and plant-associated prokaryotes.</title>
        <authorList>
            <person name="Whitman W."/>
        </authorList>
    </citation>
    <scope>NUCLEOTIDE SEQUENCE [LARGE SCALE GENOMIC DNA]</scope>
    <source>
        <strain evidence="4 5">SEMIA 4064</strain>
    </source>
</reference>
<comment type="function">
    <text evidence="3">Required for maturation of urease via the functional incorporation of the urease nickel metallocenter.</text>
</comment>
<evidence type="ECO:0000256" key="1">
    <source>
        <dbReference type="ARBA" id="ARBA00022988"/>
    </source>
</evidence>
<dbReference type="Proteomes" id="UP000549882">
    <property type="component" value="Unassembled WGS sequence"/>
</dbReference>
<dbReference type="HAMAP" id="MF_01385">
    <property type="entry name" value="UreF"/>
    <property type="match status" value="1"/>
</dbReference>
<dbReference type="InterPro" id="IPR038277">
    <property type="entry name" value="UreF_sf"/>
</dbReference>